<gene>
    <name evidence="6" type="ORF">C0081_14330</name>
</gene>
<dbReference type="AlphaFoldDB" id="A0A2N5XNL5"/>
<organism evidence="6 7">
    <name type="scientific">Cohaesibacter celericrescens</name>
    <dbReference type="NCBI Taxonomy" id="2067669"/>
    <lineage>
        <taxon>Bacteria</taxon>
        <taxon>Pseudomonadati</taxon>
        <taxon>Pseudomonadota</taxon>
        <taxon>Alphaproteobacteria</taxon>
        <taxon>Hyphomicrobiales</taxon>
        <taxon>Cohaesibacteraceae</taxon>
    </lineage>
</organism>
<comment type="caution">
    <text evidence="6">The sequence shown here is derived from an EMBL/GenBank/DDBJ whole genome shotgun (WGS) entry which is preliminary data.</text>
</comment>
<dbReference type="EMBL" id="PKUQ01000031">
    <property type="protein sequence ID" value="PLW76094.1"/>
    <property type="molecule type" value="Genomic_DNA"/>
</dbReference>
<comment type="similarity">
    <text evidence="5">Belongs to the creatininase superfamily.</text>
</comment>
<sequence>MSHIKNHLLENMTFEEFRQWSEEDDCPVILIPLGSQEIQGPVVPMGDFMLARKIAEEVAERSNAVAAPTMPFGYAEYFRSVPGGIALSADTFKGVLRDILDNFLNHGFKRLVILNGHSGNYSLIDQVIRAVRRETGLIVPCINLWRSIPDEVWAEIHGEYGKKAFSHGGDPVTSTYMHYFPELTHADRAKLPETPGEMVGLPVMGLSGVKFKDIEIGMPINVDDRCPDGIVAGDPNRSSADKGEKIAEHLIGFCTDFVTHFRNTDPSDPKK</sequence>
<accession>A0A2N5XNL5</accession>
<reference evidence="6 7" key="1">
    <citation type="submission" date="2018-01" db="EMBL/GenBank/DDBJ databases">
        <title>The draft genome sequence of Cohaesibacter sp. H1304.</title>
        <authorList>
            <person name="Wang N.-N."/>
            <person name="Du Z.-J."/>
        </authorList>
    </citation>
    <scope>NUCLEOTIDE SEQUENCE [LARGE SCALE GENOMIC DNA]</scope>
    <source>
        <strain evidence="6 7">H1304</strain>
    </source>
</reference>
<dbReference type="InterPro" id="IPR024087">
    <property type="entry name" value="Creatininase-like_sf"/>
</dbReference>
<dbReference type="PANTHER" id="PTHR35005">
    <property type="entry name" value="3-DEHYDRO-SCYLLO-INOSOSE HYDROLASE"/>
    <property type="match status" value="1"/>
</dbReference>
<evidence type="ECO:0000313" key="6">
    <source>
        <dbReference type="EMBL" id="PLW76094.1"/>
    </source>
</evidence>
<dbReference type="RefSeq" id="WP_101534528.1">
    <property type="nucleotide sequence ID" value="NZ_JBFHIU010000019.1"/>
</dbReference>
<evidence type="ECO:0000256" key="3">
    <source>
        <dbReference type="ARBA" id="ARBA00022801"/>
    </source>
</evidence>
<evidence type="ECO:0000313" key="7">
    <source>
        <dbReference type="Proteomes" id="UP000234881"/>
    </source>
</evidence>
<evidence type="ECO:0000256" key="5">
    <source>
        <dbReference type="ARBA" id="ARBA00024029"/>
    </source>
</evidence>
<keyword evidence="3" id="KW-0378">Hydrolase</keyword>
<evidence type="ECO:0000256" key="2">
    <source>
        <dbReference type="ARBA" id="ARBA00022723"/>
    </source>
</evidence>
<keyword evidence="4" id="KW-0862">Zinc</keyword>
<keyword evidence="7" id="KW-1185">Reference proteome</keyword>
<dbReference type="InterPro" id="IPR003785">
    <property type="entry name" value="Creatininase/forma_Hydrolase"/>
</dbReference>
<evidence type="ECO:0000256" key="1">
    <source>
        <dbReference type="ARBA" id="ARBA00001947"/>
    </source>
</evidence>
<dbReference type="Pfam" id="PF02633">
    <property type="entry name" value="Creatininase"/>
    <property type="match status" value="1"/>
</dbReference>
<keyword evidence="2" id="KW-0479">Metal-binding</keyword>
<evidence type="ECO:0000256" key="4">
    <source>
        <dbReference type="ARBA" id="ARBA00022833"/>
    </source>
</evidence>
<dbReference type="GO" id="GO:0046872">
    <property type="term" value="F:metal ion binding"/>
    <property type="evidence" value="ECO:0007669"/>
    <property type="project" value="UniProtKB-KW"/>
</dbReference>
<dbReference type="Gene3D" id="3.40.50.10310">
    <property type="entry name" value="Creatininase"/>
    <property type="match status" value="1"/>
</dbReference>
<comment type="cofactor">
    <cofactor evidence="1">
        <name>Zn(2+)</name>
        <dbReference type="ChEBI" id="CHEBI:29105"/>
    </cofactor>
</comment>
<protein>
    <submittedName>
        <fullName evidence="6">Creatininase</fullName>
    </submittedName>
</protein>
<dbReference type="PANTHER" id="PTHR35005:SF1">
    <property type="entry name" value="2-AMINO-5-FORMYLAMINO-6-RIBOSYLAMINOPYRIMIDIN-4(3H)-ONE 5'-MONOPHOSPHATE DEFORMYLASE"/>
    <property type="match status" value="1"/>
</dbReference>
<dbReference type="SUPFAM" id="SSF102215">
    <property type="entry name" value="Creatininase"/>
    <property type="match status" value="1"/>
</dbReference>
<dbReference type="OrthoDB" id="9801445at2"/>
<dbReference type="GO" id="GO:0016811">
    <property type="term" value="F:hydrolase activity, acting on carbon-nitrogen (but not peptide) bonds, in linear amides"/>
    <property type="evidence" value="ECO:0007669"/>
    <property type="project" value="TreeGrafter"/>
</dbReference>
<name>A0A2N5XNL5_9HYPH</name>
<dbReference type="GO" id="GO:0009231">
    <property type="term" value="P:riboflavin biosynthetic process"/>
    <property type="evidence" value="ECO:0007669"/>
    <property type="project" value="TreeGrafter"/>
</dbReference>
<proteinExistence type="inferred from homology"/>
<dbReference type="Proteomes" id="UP000234881">
    <property type="component" value="Unassembled WGS sequence"/>
</dbReference>